<gene>
    <name evidence="3" type="ORF">EDD36DRAFT_196273</name>
</gene>
<protein>
    <recommendedName>
        <fullName evidence="2">ABM domain-containing protein</fullName>
    </recommendedName>
</protein>
<dbReference type="AlphaFoldDB" id="A0AAN6E2K7"/>
<dbReference type="SUPFAM" id="SSF54909">
    <property type="entry name" value="Dimeric alpha+beta barrel"/>
    <property type="match status" value="2"/>
</dbReference>
<evidence type="ECO:0000259" key="2">
    <source>
        <dbReference type="Pfam" id="PF03992"/>
    </source>
</evidence>
<reference evidence="3" key="1">
    <citation type="journal article" date="2022" name="bioRxiv">
        <title>Deciphering the potential niche of two novel black yeast fungi from a biological soil crust based on their genomes, phenotypes, and melanin regulation.</title>
        <authorList>
            <consortium name="DOE Joint Genome Institute"/>
            <person name="Carr E.C."/>
            <person name="Barton Q."/>
            <person name="Grambo S."/>
            <person name="Sullivan M."/>
            <person name="Renfro C.M."/>
            <person name="Kuo A."/>
            <person name="Pangilinan J."/>
            <person name="Lipzen A."/>
            <person name="Keymanesh K."/>
            <person name="Savage E."/>
            <person name="Barry K."/>
            <person name="Grigoriev I.V."/>
            <person name="Riekhof W.R."/>
            <person name="Harris S.S."/>
        </authorList>
    </citation>
    <scope>NUCLEOTIDE SEQUENCE</scope>
    <source>
        <strain evidence="3">JF 03-4F</strain>
    </source>
</reference>
<feature type="domain" description="ABM" evidence="2">
    <location>
        <begin position="15"/>
        <end position="80"/>
    </location>
</feature>
<dbReference type="Pfam" id="PF03992">
    <property type="entry name" value="ABM"/>
    <property type="match status" value="1"/>
</dbReference>
<comment type="caution">
    <text evidence="3">The sequence shown here is derived from an EMBL/GenBank/DDBJ whole genome shotgun (WGS) entry which is preliminary data.</text>
</comment>
<dbReference type="Gene3D" id="3.30.70.100">
    <property type="match status" value="2"/>
</dbReference>
<feature type="coiled-coil region" evidence="1">
    <location>
        <begin position="129"/>
        <end position="156"/>
    </location>
</feature>
<evidence type="ECO:0000313" key="4">
    <source>
        <dbReference type="Proteomes" id="UP001203852"/>
    </source>
</evidence>
<evidence type="ECO:0000256" key="1">
    <source>
        <dbReference type="SAM" id="Coils"/>
    </source>
</evidence>
<accession>A0AAN6E2K7</accession>
<dbReference type="InterPro" id="IPR011008">
    <property type="entry name" value="Dimeric_a/b-barrel"/>
</dbReference>
<proteinExistence type="predicted"/>
<organism evidence="3 4">
    <name type="scientific">Exophiala viscosa</name>
    <dbReference type="NCBI Taxonomy" id="2486360"/>
    <lineage>
        <taxon>Eukaryota</taxon>
        <taxon>Fungi</taxon>
        <taxon>Dikarya</taxon>
        <taxon>Ascomycota</taxon>
        <taxon>Pezizomycotina</taxon>
        <taxon>Eurotiomycetes</taxon>
        <taxon>Chaetothyriomycetidae</taxon>
        <taxon>Chaetothyriales</taxon>
        <taxon>Herpotrichiellaceae</taxon>
        <taxon>Exophiala</taxon>
    </lineage>
</organism>
<keyword evidence="4" id="KW-1185">Reference proteome</keyword>
<keyword evidence="1" id="KW-0175">Coiled coil</keyword>
<dbReference type="EMBL" id="MU404352">
    <property type="protein sequence ID" value="KAI1615753.1"/>
    <property type="molecule type" value="Genomic_DNA"/>
</dbReference>
<sequence length="237" mass="26362">MAVTEIALLPLQEGKIPDDRTSAVGQIHADLLETLLAQPGCQRCYWGRGVEDRLLLRWFVDWDSVEDHQKFMKSDAYKPFLDRFGELLGGAPTLYHASFTPHPPRAALSDTTSPATEIVTMYFPTSYSKEDQDEVVEKAKAAIKIIEKEAKEYRASAGGWVEEEIDIPETDEKAKAYVLLIGWTSVEAHIEFRSHPAFKEVIPNLRGNKDLKKLVAVHAHLTETTGGPSGVGDVSDL</sequence>
<dbReference type="InterPro" id="IPR007138">
    <property type="entry name" value="ABM_dom"/>
</dbReference>
<dbReference type="PANTHER" id="PTHR42052:SF1">
    <property type="entry name" value="ABM DOMAIN-CONTAINING PROTEIN"/>
    <property type="match status" value="1"/>
</dbReference>
<name>A0AAN6E2K7_9EURO</name>
<dbReference type="PANTHER" id="PTHR42052">
    <property type="entry name" value="ABM DOMAIN-CONTAINING PROTEIN"/>
    <property type="match status" value="1"/>
</dbReference>
<dbReference type="Proteomes" id="UP001203852">
    <property type="component" value="Unassembled WGS sequence"/>
</dbReference>
<evidence type="ECO:0000313" key="3">
    <source>
        <dbReference type="EMBL" id="KAI1615753.1"/>
    </source>
</evidence>